<dbReference type="InterPro" id="IPR036388">
    <property type="entry name" value="WH-like_DNA-bd_sf"/>
</dbReference>
<keyword evidence="2" id="KW-0238">DNA-binding</keyword>
<dbReference type="Proteomes" id="UP000308891">
    <property type="component" value="Unassembled WGS sequence"/>
</dbReference>
<dbReference type="InterPro" id="IPR001845">
    <property type="entry name" value="HTH_ArsR_DNA-bd_dom"/>
</dbReference>
<name>A0A4T0ULZ0_9NEIS</name>
<dbReference type="SMART" id="SM00418">
    <property type="entry name" value="HTH_ARSR"/>
    <property type="match status" value="1"/>
</dbReference>
<dbReference type="InterPro" id="IPR011991">
    <property type="entry name" value="ArsR-like_HTH"/>
</dbReference>
<keyword evidence="1" id="KW-0805">Transcription regulation</keyword>
<protein>
    <submittedName>
        <fullName evidence="5">Helix-turn-helix transcriptional regulator</fullName>
    </submittedName>
</protein>
<dbReference type="SUPFAM" id="SSF46785">
    <property type="entry name" value="Winged helix' DNA-binding domain"/>
    <property type="match status" value="1"/>
</dbReference>
<dbReference type="OrthoDB" id="5297460at2"/>
<dbReference type="PANTHER" id="PTHR43132:SF2">
    <property type="entry name" value="ARSENICAL RESISTANCE OPERON REPRESSOR ARSR-RELATED"/>
    <property type="match status" value="1"/>
</dbReference>
<feature type="domain" description="HTH arsR-type" evidence="4">
    <location>
        <begin position="1"/>
        <end position="95"/>
    </location>
</feature>
<sequence length="124" mass="13035">MENQTAAQLFESLASGIRLDAFRLLVKHGHAGLVAGEIASALAIAPNKLSFHLKALTHAGLVSVTQEGRFQRYRANLALMLDLVAYLTAECCSGEPGQCLDACAAPACPAVLQPPVSPPTELKP</sequence>
<comment type="caution">
    <text evidence="5">The sequence shown here is derived from an EMBL/GenBank/DDBJ whole genome shotgun (WGS) entry which is preliminary data.</text>
</comment>
<accession>A0A4T0ULZ0</accession>
<dbReference type="Pfam" id="PF12840">
    <property type="entry name" value="HTH_20"/>
    <property type="match status" value="1"/>
</dbReference>
<dbReference type="RefSeq" id="WP_136555056.1">
    <property type="nucleotide sequence ID" value="NZ_STGJ01000017.1"/>
</dbReference>
<evidence type="ECO:0000313" key="6">
    <source>
        <dbReference type="Proteomes" id="UP000308891"/>
    </source>
</evidence>
<dbReference type="AlphaFoldDB" id="A0A4T0ULZ0"/>
<dbReference type="InterPro" id="IPR036390">
    <property type="entry name" value="WH_DNA-bd_sf"/>
</dbReference>
<dbReference type="PROSITE" id="PS50987">
    <property type="entry name" value="HTH_ARSR_2"/>
    <property type="match status" value="1"/>
</dbReference>
<evidence type="ECO:0000313" key="5">
    <source>
        <dbReference type="EMBL" id="TIC79577.1"/>
    </source>
</evidence>
<dbReference type="InterPro" id="IPR051011">
    <property type="entry name" value="Metal_resp_trans_reg"/>
</dbReference>
<reference evidence="5 6" key="1">
    <citation type="submission" date="2019-04" db="EMBL/GenBank/DDBJ databases">
        <title>Crenobacter sp. nov.</title>
        <authorList>
            <person name="Shi S."/>
        </authorList>
    </citation>
    <scope>NUCLEOTIDE SEQUENCE [LARGE SCALE GENOMIC DNA]</scope>
    <source>
        <strain evidence="5 6">GY 70310</strain>
    </source>
</reference>
<gene>
    <name evidence="5" type="ORF">E5K04_13640</name>
</gene>
<dbReference type="GO" id="GO:0003677">
    <property type="term" value="F:DNA binding"/>
    <property type="evidence" value="ECO:0007669"/>
    <property type="project" value="UniProtKB-KW"/>
</dbReference>
<organism evidence="5 6">
    <name type="scientific">Crenobacter intestini</name>
    <dbReference type="NCBI Taxonomy" id="2563443"/>
    <lineage>
        <taxon>Bacteria</taxon>
        <taxon>Pseudomonadati</taxon>
        <taxon>Pseudomonadota</taxon>
        <taxon>Betaproteobacteria</taxon>
        <taxon>Neisseriales</taxon>
        <taxon>Neisseriaceae</taxon>
        <taxon>Crenobacter</taxon>
    </lineage>
</organism>
<evidence type="ECO:0000256" key="1">
    <source>
        <dbReference type="ARBA" id="ARBA00023015"/>
    </source>
</evidence>
<dbReference type="PANTHER" id="PTHR43132">
    <property type="entry name" value="ARSENICAL RESISTANCE OPERON REPRESSOR ARSR-RELATED"/>
    <property type="match status" value="1"/>
</dbReference>
<dbReference type="CDD" id="cd00090">
    <property type="entry name" value="HTH_ARSR"/>
    <property type="match status" value="1"/>
</dbReference>
<evidence type="ECO:0000256" key="2">
    <source>
        <dbReference type="ARBA" id="ARBA00023125"/>
    </source>
</evidence>
<keyword evidence="3" id="KW-0804">Transcription</keyword>
<proteinExistence type="predicted"/>
<evidence type="ECO:0000256" key="3">
    <source>
        <dbReference type="ARBA" id="ARBA00023163"/>
    </source>
</evidence>
<dbReference type="GO" id="GO:0003700">
    <property type="term" value="F:DNA-binding transcription factor activity"/>
    <property type="evidence" value="ECO:0007669"/>
    <property type="project" value="InterPro"/>
</dbReference>
<keyword evidence="6" id="KW-1185">Reference proteome</keyword>
<evidence type="ECO:0000259" key="4">
    <source>
        <dbReference type="PROSITE" id="PS50987"/>
    </source>
</evidence>
<dbReference type="Gene3D" id="1.10.10.10">
    <property type="entry name" value="Winged helix-like DNA-binding domain superfamily/Winged helix DNA-binding domain"/>
    <property type="match status" value="1"/>
</dbReference>
<dbReference type="PRINTS" id="PR00778">
    <property type="entry name" value="HTHARSR"/>
</dbReference>
<dbReference type="EMBL" id="STGJ01000017">
    <property type="protein sequence ID" value="TIC79577.1"/>
    <property type="molecule type" value="Genomic_DNA"/>
</dbReference>